<comment type="caution">
    <text evidence="2">The sequence shown here is derived from an EMBL/GenBank/DDBJ whole genome shotgun (WGS) entry which is preliminary data.</text>
</comment>
<dbReference type="Proteomes" id="UP000306954">
    <property type="component" value="Unassembled WGS sequence"/>
</dbReference>
<gene>
    <name evidence="2" type="ORF">E3P90_01632</name>
</gene>
<protein>
    <recommendedName>
        <fullName evidence="4">E3 ubiquitin-protein ligase CHFR cysteine rich domain-containing protein</fullName>
    </recommendedName>
</protein>
<reference evidence="2 3" key="1">
    <citation type="submission" date="2019-03" db="EMBL/GenBank/DDBJ databases">
        <title>Sequencing 23 genomes of Wallemia ichthyophaga.</title>
        <authorList>
            <person name="Gostincar C."/>
        </authorList>
    </citation>
    <scope>NUCLEOTIDE SEQUENCE [LARGE SCALE GENOMIC DNA]</scope>
    <source>
        <strain evidence="2 3">EXF-8621</strain>
    </source>
</reference>
<evidence type="ECO:0008006" key="4">
    <source>
        <dbReference type="Google" id="ProtNLM"/>
    </source>
</evidence>
<feature type="compositionally biased region" description="Polar residues" evidence="1">
    <location>
        <begin position="11"/>
        <end position="20"/>
    </location>
</feature>
<accession>A0A4T0HKA5</accession>
<sequence>MNSAEVPDLVSDSSSGCQSSPEMQAFDRVQRMEKVNGELVEIDYACICCDPANTTGYHCPQTYSIVKKKTKRDTESWHSNMIRGDKFREIGILHHEECLGCYKFIPSKFPDVGSRCSCCDSYSCDNITPGGCTRNFSVTQLGSPKLPANSLNWILSNQNAAGLLNRYGSVEKLIHAVVNVLPRAGAGDKLILSNGLIRDINSMICSNCVWRDVVVDGLHLLWKHNNSININN</sequence>
<evidence type="ECO:0000313" key="2">
    <source>
        <dbReference type="EMBL" id="TIB13523.1"/>
    </source>
</evidence>
<dbReference type="AlphaFoldDB" id="A0A4T0HKA5"/>
<proteinExistence type="predicted"/>
<dbReference type="EMBL" id="SPOF01000014">
    <property type="protein sequence ID" value="TIB13523.1"/>
    <property type="molecule type" value="Genomic_DNA"/>
</dbReference>
<evidence type="ECO:0000313" key="3">
    <source>
        <dbReference type="Proteomes" id="UP000306954"/>
    </source>
</evidence>
<organism evidence="2 3">
    <name type="scientific">Wallemia ichthyophaga</name>
    <dbReference type="NCBI Taxonomy" id="245174"/>
    <lineage>
        <taxon>Eukaryota</taxon>
        <taxon>Fungi</taxon>
        <taxon>Dikarya</taxon>
        <taxon>Basidiomycota</taxon>
        <taxon>Wallemiomycotina</taxon>
        <taxon>Wallemiomycetes</taxon>
        <taxon>Wallemiales</taxon>
        <taxon>Wallemiaceae</taxon>
        <taxon>Wallemia</taxon>
    </lineage>
</organism>
<evidence type="ECO:0000256" key="1">
    <source>
        <dbReference type="SAM" id="MobiDB-lite"/>
    </source>
</evidence>
<feature type="region of interest" description="Disordered" evidence="1">
    <location>
        <begin position="1"/>
        <end position="20"/>
    </location>
</feature>
<name>A0A4T0HKA5_WALIC</name>